<evidence type="ECO:0000256" key="5">
    <source>
        <dbReference type="ARBA" id="ARBA00023284"/>
    </source>
</evidence>
<evidence type="ECO:0000256" key="7">
    <source>
        <dbReference type="SAM" id="Phobius"/>
    </source>
</evidence>
<comment type="caution">
    <text evidence="9">The sequence shown here is derived from an EMBL/GenBank/DDBJ whole genome shotgun (WGS) entry which is preliminary data.</text>
</comment>
<dbReference type="EMBL" id="PVNK01000146">
    <property type="protein sequence ID" value="PRP98288.1"/>
    <property type="molecule type" value="Genomic_DNA"/>
</dbReference>
<evidence type="ECO:0000256" key="6">
    <source>
        <dbReference type="SAM" id="MobiDB-lite"/>
    </source>
</evidence>
<dbReference type="SUPFAM" id="SSF52833">
    <property type="entry name" value="Thioredoxin-like"/>
    <property type="match status" value="2"/>
</dbReference>
<evidence type="ECO:0000313" key="9">
    <source>
        <dbReference type="EMBL" id="PRP98288.1"/>
    </source>
</evidence>
<comment type="similarity">
    <text evidence="1">Belongs to the thioredoxin family. DsbA subfamily.</text>
</comment>
<feature type="domain" description="Thioredoxin" evidence="8">
    <location>
        <begin position="104"/>
        <end position="285"/>
    </location>
</feature>
<keyword evidence="5" id="KW-0676">Redox-active center</keyword>
<keyword evidence="3" id="KW-0560">Oxidoreductase</keyword>
<feature type="compositionally biased region" description="Basic and acidic residues" evidence="6">
    <location>
        <begin position="34"/>
        <end position="44"/>
    </location>
</feature>
<dbReference type="RefSeq" id="WP_106392391.1">
    <property type="nucleotide sequence ID" value="NZ_PVNK01000146.1"/>
</dbReference>
<keyword evidence="7" id="KW-0812">Transmembrane</keyword>
<feature type="compositionally biased region" description="Low complexity" evidence="6">
    <location>
        <begin position="60"/>
        <end position="69"/>
    </location>
</feature>
<sequence length="532" mass="58804">MSEHDEDDKRDETQDQANADADADGRDPEDETVEESKLHARDEASDAGDATPPKVEEPGGAKASAGKAAGADDKRSKLLGNLVFVLGFLATLVLGYFVGQWVRVKFGDKPTPETGDRYHVVLRGDEPQKGPDDALVTIIEFADFQCPYCADSVEPLAEATAAYEGDVRLIFKHYPLPGHRNAGPAAYASWAAHQQGDFWEFHDRLFEDKASIEHIPEWVKERGLDASKFGRDMEDPRAKQDVDSDMLAGSKVGVTGTPAFFVNGHLYRGKRSAIDWRKIIEAELEYAKEIVDDGVARADLYEHLMKDALEHQVGAPSAAKSKRQRRPGEPDDVSVYKVPIDGRPVKGPETALVTLVEFADYHCPYCSKVMPDIDRLLEEHKDELRLVYVQRPLGSLHPKARDASKAALAAANQGKFWEMHEKLFLRQPKEVQEFEDLAVELGLDLDQFKADYASEAVAQQLVKDQKLAEKYGVNGTPAFFINGRYVSGAQGYAVLEALVQERLVEARQMVANGTAPSAVYDTLMADAKTSVD</sequence>
<evidence type="ECO:0000256" key="4">
    <source>
        <dbReference type="ARBA" id="ARBA00023157"/>
    </source>
</evidence>
<reference evidence="9 10" key="1">
    <citation type="submission" date="2018-03" db="EMBL/GenBank/DDBJ databases">
        <title>Draft Genome Sequences of the Obligatory Marine Myxobacteria Enhygromyxa salina SWB005.</title>
        <authorList>
            <person name="Poehlein A."/>
            <person name="Moghaddam J.A."/>
            <person name="Harms H."/>
            <person name="Alanjari M."/>
            <person name="Koenig G.M."/>
            <person name="Daniel R."/>
            <person name="Schaeberle T.F."/>
        </authorList>
    </citation>
    <scope>NUCLEOTIDE SEQUENCE [LARGE SCALE GENOMIC DNA]</scope>
    <source>
        <strain evidence="9 10">SWB005</strain>
    </source>
</reference>
<dbReference type="Gene3D" id="3.40.30.10">
    <property type="entry name" value="Glutaredoxin"/>
    <property type="match status" value="2"/>
</dbReference>
<dbReference type="PANTHER" id="PTHR13887:SF14">
    <property type="entry name" value="DISULFIDE BOND FORMATION PROTEIN D"/>
    <property type="match status" value="1"/>
</dbReference>
<name>A0A2S9XZJ4_9BACT</name>
<keyword evidence="7" id="KW-0472">Membrane</keyword>
<keyword evidence="2" id="KW-0732">Signal</keyword>
<proteinExistence type="inferred from homology"/>
<protein>
    <submittedName>
        <fullName evidence="9">Disulfide bond formation protein D</fullName>
    </submittedName>
</protein>
<dbReference type="Pfam" id="PF13462">
    <property type="entry name" value="Thioredoxin_4"/>
    <property type="match status" value="2"/>
</dbReference>
<feature type="transmembrane region" description="Helical" evidence="7">
    <location>
        <begin position="82"/>
        <end position="102"/>
    </location>
</feature>
<evidence type="ECO:0000256" key="2">
    <source>
        <dbReference type="ARBA" id="ARBA00022729"/>
    </source>
</evidence>
<feature type="region of interest" description="Disordered" evidence="6">
    <location>
        <begin position="1"/>
        <end position="70"/>
    </location>
</feature>
<dbReference type="PANTHER" id="PTHR13887">
    <property type="entry name" value="GLUTATHIONE S-TRANSFERASE KAPPA"/>
    <property type="match status" value="1"/>
</dbReference>
<evidence type="ECO:0000313" key="10">
    <source>
        <dbReference type="Proteomes" id="UP000237968"/>
    </source>
</evidence>
<dbReference type="InterPro" id="IPR012336">
    <property type="entry name" value="Thioredoxin-like_fold"/>
</dbReference>
<dbReference type="Proteomes" id="UP000237968">
    <property type="component" value="Unassembled WGS sequence"/>
</dbReference>
<evidence type="ECO:0000256" key="1">
    <source>
        <dbReference type="ARBA" id="ARBA00005791"/>
    </source>
</evidence>
<evidence type="ECO:0000256" key="3">
    <source>
        <dbReference type="ARBA" id="ARBA00023002"/>
    </source>
</evidence>
<dbReference type="PROSITE" id="PS51352">
    <property type="entry name" value="THIOREDOXIN_2"/>
    <property type="match status" value="2"/>
</dbReference>
<keyword evidence="10" id="KW-1185">Reference proteome</keyword>
<dbReference type="OrthoDB" id="9784686at2"/>
<keyword evidence="4" id="KW-1015">Disulfide bond</keyword>
<dbReference type="InterPro" id="IPR013766">
    <property type="entry name" value="Thioredoxin_domain"/>
</dbReference>
<feature type="region of interest" description="Disordered" evidence="6">
    <location>
        <begin position="312"/>
        <end position="334"/>
    </location>
</feature>
<accession>A0A2S9XZJ4</accession>
<dbReference type="InterPro" id="IPR036249">
    <property type="entry name" value="Thioredoxin-like_sf"/>
</dbReference>
<dbReference type="AlphaFoldDB" id="A0A2S9XZJ4"/>
<evidence type="ECO:0000259" key="8">
    <source>
        <dbReference type="PROSITE" id="PS51352"/>
    </source>
</evidence>
<gene>
    <name evidence="9" type="primary">bdbD_6</name>
    <name evidence="9" type="ORF">ENSA5_30210</name>
</gene>
<keyword evidence="7" id="KW-1133">Transmembrane helix</keyword>
<organism evidence="9 10">
    <name type="scientific">Enhygromyxa salina</name>
    <dbReference type="NCBI Taxonomy" id="215803"/>
    <lineage>
        <taxon>Bacteria</taxon>
        <taxon>Pseudomonadati</taxon>
        <taxon>Myxococcota</taxon>
        <taxon>Polyangia</taxon>
        <taxon>Nannocystales</taxon>
        <taxon>Nannocystaceae</taxon>
        <taxon>Enhygromyxa</taxon>
    </lineage>
</organism>
<feature type="domain" description="Thioredoxin" evidence="8">
    <location>
        <begin position="325"/>
        <end position="504"/>
    </location>
</feature>
<dbReference type="GO" id="GO:0016491">
    <property type="term" value="F:oxidoreductase activity"/>
    <property type="evidence" value="ECO:0007669"/>
    <property type="project" value="UniProtKB-KW"/>
</dbReference>